<sequence>MKELETLKITNQEGKEIDIKVVTILKKPDNSKSFLLYTFDDTKEKVDIYASIIKEENNAYVLDAITDKEDWDLVQKAIKELAED</sequence>
<reference evidence="1" key="1">
    <citation type="submission" date="2020-10" db="EMBL/GenBank/DDBJ databases">
        <authorList>
            <person name="Gilroy R."/>
        </authorList>
    </citation>
    <scope>NUCLEOTIDE SEQUENCE</scope>
    <source>
        <strain evidence="1">CHK193-30670</strain>
    </source>
</reference>
<proteinExistence type="predicted"/>
<organism evidence="1 2">
    <name type="scientific">Candidatus Aphodocola excrementigallinarum</name>
    <dbReference type="NCBI Taxonomy" id="2840670"/>
    <lineage>
        <taxon>Bacteria</taxon>
        <taxon>Bacillati</taxon>
        <taxon>Bacillota</taxon>
        <taxon>Bacilli</taxon>
        <taxon>Candidatus Aphodocola</taxon>
    </lineage>
</organism>
<dbReference type="EMBL" id="DVMT01000013">
    <property type="protein sequence ID" value="HIU39837.1"/>
    <property type="molecule type" value="Genomic_DNA"/>
</dbReference>
<evidence type="ECO:0000313" key="2">
    <source>
        <dbReference type="Proteomes" id="UP000824074"/>
    </source>
</evidence>
<comment type="caution">
    <text evidence="1">The sequence shown here is derived from an EMBL/GenBank/DDBJ whole genome shotgun (WGS) entry which is preliminary data.</text>
</comment>
<evidence type="ECO:0000313" key="1">
    <source>
        <dbReference type="EMBL" id="HIU39837.1"/>
    </source>
</evidence>
<reference evidence="1" key="2">
    <citation type="journal article" date="2021" name="PeerJ">
        <title>Extensive microbial diversity within the chicken gut microbiome revealed by metagenomics and culture.</title>
        <authorList>
            <person name="Gilroy R."/>
            <person name="Ravi A."/>
            <person name="Getino M."/>
            <person name="Pursley I."/>
            <person name="Horton D.L."/>
            <person name="Alikhan N.F."/>
            <person name="Baker D."/>
            <person name="Gharbi K."/>
            <person name="Hall N."/>
            <person name="Watson M."/>
            <person name="Adriaenssens E.M."/>
            <person name="Foster-Nyarko E."/>
            <person name="Jarju S."/>
            <person name="Secka A."/>
            <person name="Antonio M."/>
            <person name="Oren A."/>
            <person name="Chaudhuri R.R."/>
            <person name="La Ragione R."/>
            <person name="Hildebrand F."/>
            <person name="Pallen M.J."/>
        </authorList>
    </citation>
    <scope>NUCLEOTIDE SEQUENCE</scope>
    <source>
        <strain evidence="1">CHK193-30670</strain>
    </source>
</reference>
<dbReference type="InterPro" id="IPR009711">
    <property type="entry name" value="UPF0473"/>
</dbReference>
<accession>A0A9D1LIG7</accession>
<protein>
    <submittedName>
        <fullName evidence="1">DUF1292 domain-containing protein</fullName>
    </submittedName>
</protein>
<gene>
    <name evidence="1" type="ORF">IAB68_00855</name>
</gene>
<dbReference type="Pfam" id="PF06949">
    <property type="entry name" value="DUF1292"/>
    <property type="match status" value="1"/>
</dbReference>
<dbReference type="Proteomes" id="UP000824074">
    <property type="component" value="Unassembled WGS sequence"/>
</dbReference>
<name>A0A9D1LIG7_9FIRM</name>
<dbReference type="AlphaFoldDB" id="A0A9D1LIG7"/>